<feature type="transmembrane region" description="Helical" evidence="1">
    <location>
        <begin position="316"/>
        <end position="336"/>
    </location>
</feature>
<keyword evidence="1" id="KW-1133">Transmembrane helix</keyword>
<organism evidence="2 3">
    <name type="scientific">Vagococcus bubulae</name>
    <dbReference type="NCBI Taxonomy" id="1977868"/>
    <lineage>
        <taxon>Bacteria</taxon>
        <taxon>Bacillati</taxon>
        <taxon>Bacillota</taxon>
        <taxon>Bacilli</taxon>
        <taxon>Lactobacillales</taxon>
        <taxon>Enterococcaceae</taxon>
        <taxon>Vagococcus</taxon>
    </lineage>
</organism>
<accession>A0A429ZR69</accession>
<feature type="transmembrane region" description="Helical" evidence="1">
    <location>
        <begin position="7"/>
        <end position="25"/>
    </location>
</feature>
<dbReference type="AlphaFoldDB" id="A0A429ZR69"/>
<keyword evidence="3" id="KW-1185">Reference proteome</keyword>
<feature type="transmembrane region" description="Helical" evidence="1">
    <location>
        <begin position="211"/>
        <end position="231"/>
    </location>
</feature>
<feature type="transmembrane region" description="Helical" evidence="1">
    <location>
        <begin position="348"/>
        <end position="369"/>
    </location>
</feature>
<proteinExistence type="predicted"/>
<feature type="transmembrane region" description="Helical" evidence="1">
    <location>
        <begin position="263"/>
        <end position="280"/>
    </location>
</feature>
<evidence type="ECO:0000313" key="2">
    <source>
        <dbReference type="EMBL" id="RST96161.1"/>
    </source>
</evidence>
<sequence>MKVNYKKISPVISVIVVLAAAFLMYKLNALTTLRSDDFNYHYSFADGTRLSSFMEVVKSQAAHYKVMNGRIPAHFLMQLSTLFGKSVFDVANTIVYIFFILLVLYMIKKSWKVNPLTFMIIFVILWFYLPAFGSTVLWWDGAFNYLWTTVICLIALLPYRNPKLYDYKVNQFIFPIIGLIAGWCSETTSAGIVFFQFWFIVYWLYNKRKHVIPYVITMFASFGGYCLMTFAPGQMQRLNRVSGGEIPILKNMYHFIVAMGSRYYLEIIIFILLLSISIFLQRNKELNYLAILFFATAILASCTLIMAGIQIINERTYFGIETMIVIAMGILVKNIFADQLSVFQKMNLAYVIILVPLFLINYRAAYVDVRRTYNEYNKREVYIEEQKKKGEKELNLNAINSTNDHSPYYLTPDLSPNPNHWQNVTKSKYYGVDKINKVN</sequence>
<keyword evidence="1" id="KW-0472">Membrane</keyword>
<feature type="transmembrane region" description="Helical" evidence="1">
    <location>
        <begin position="86"/>
        <end position="107"/>
    </location>
</feature>
<dbReference type="Proteomes" id="UP000288490">
    <property type="component" value="Unassembled WGS sequence"/>
</dbReference>
<evidence type="ECO:0000313" key="3">
    <source>
        <dbReference type="Proteomes" id="UP000288490"/>
    </source>
</evidence>
<keyword evidence="1" id="KW-0812">Transmembrane</keyword>
<name>A0A429ZR69_9ENTE</name>
<comment type="caution">
    <text evidence="2">The sequence shown here is derived from an EMBL/GenBank/DDBJ whole genome shotgun (WGS) entry which is preliminary data.</text>
</comment>
<reference evidence="2 3" key="1">
    <citation type="submission" date="2017-05" db="EMBL/GenBank/DDBJ databases">
        <title>Vagococcus spp. assemblies.</title>
        <authorList>
            <person name="Gulvik C.A."/>
        </authorList>
    </citation>
    <scope>NUCLEOTIDE SEQUENCE [LARGE SCALE GENOMIC DNA]</scope>
    <source>
        <strain evidence="2 3">SS1994</strain>
    </source>
</reference>
<feature type="transmembrane region" description="Helical" evidence="1">
    <location>
        <begin position="145"/>
        <end position="160"/>
    </location>
</feature>
<gene>
    <name evidence="2" type="ORF">CBF36_00045</name>
</gene>
<feature type="transmembrane region" description="Helical" evidence="1">
    <location>
        <begin position="286"/>
        <end position="309"/>
    </location>
</feature>
<dbReference type="EMBL" id="NGJT01000001">
    <property type="protein sequence ID" value="RST96161.1"/>
    <property type="molecule type" value="Genomic_DNA"/>
</dbReference>
<feature type="transmembrane region" description="Helical" evidence="1">
    <location>
        <begin position="172"/>
        <end position="205"/>
    </location>
</feature>
<dbReference type="Pfam" id="PF19528">
    <property type="entry name" value="DUF6056"/>
    <property type="match status" value="1"/>
</dbReference>
<dbReference type="InterPro" id="IPR045691">
    <property type="entry name" value="DUF6056"/>
</dbReference>
<feature type="transmembrane region" description="Helical" evidence="1">
    <location>
        <begin position="119"/>
        <end position="139"/>
    </location>
</feature>
<protein>
    <submittedName>
        <fullName evidence="2">Uncharacterized protein</fullName>
    </submittedName>
</protein>
<dbReference type="RefSeq" id="WP_125955508.1">
    <property type="nucleotide sequence ID" value="NZ_JAQEJV010000001.1"/>
</dbReference>
<evidence type="ECO:0000256" key="1">
    <source>
        <dbReference type="SAM" id="Phobius"/>
    </source>
</evidence>
<dbReference type="OrthoDB" id="1661582at2"/>